<gene>
    <name evidence="9" type="ORF">ACFFPI_13210</name>
</gene>
<evidence type="ECO:0000259" key="8">
    <source>
        <dbReference type="PROSITE" id="PS50901"/>
    </source>
</evidence>
<dbReference type="Gene3D" id="3.40.50.300">
    <property type="entry name" value="P-loop containing nucleotide triphosphate hydrolases"/>
    <property type="match status" value="2"/>
</dbReference>
<dbReference type="Pfam" id="PF01580">
    <property type="entry name" value="FtsK_SpoIIIE"/>
    <property type="match status" value="1"/>
</dbReference>
<dbReference type="Pfam" id="PF16697">
    <property type="entry name" value="Yop-YscD_cpl"/>
    <property type="match status" value="1"/>
</dbReference>
<dbReference type="EMBL" id="JBHMBH010000027">
    <property type="protein sequence ID" value="MFB9715076.1"/>
    <property type="molecule type" value="Genomic_DNA"/>
</dbReference>
<comment type="caution">
    <text evidence="9">The sequence shown here is derived from an EMBL/GenBank/DDBJ whole genome shotgun (WGS) entry which is preliminary data.</text>
</comment>
<accession>A0ABV5USA4</accession>
<evidence type="ECO:0000259" key="7">
    <source>
        <dbReference type="PROSITE" id="PS50006"/>
    </source>
</evidence>
<dbReference type="PROSITE" id="PS50901">
    <property type="entry name" value="FTSK"/>
    <property type="match status" value="1"/>
</dbReference>
<keyword evidence="6" id="KW-0812">Transmembrane</keyword>
<dbReference type="SMART" id="SM00240">
    <property type="entry name" value="FHA"/>
    <property type="match status" value="1"/>
</dbReference>
<dbReference type="Gene3D" id="2.60.200.20">
    <property type="match status" value="1"/>
</dbReference>
<dbReference type="InterPro" id="IPR002543">
    <property type="entry name" value="FtsK_dom"/>
</dbReference>
<evidence type="ECO:0000256" key="2">
    <source>
        <dbReference type="ARBA" id="ARBA00022741"/>
    </source>
</evidence>
<keyword evidence="1" id="KW-0597">Phosphoprotein</keyword>
<sequence>MTLHCTLVRGPRALQQGEPVELALDMGEGAPGALLQAAVGTEFGTGDLTVGGLPLIGLTVGTPPLMNGAVLVDGAGSEPGGTSPGRHEQAPLSLMVHAGPSAGLVIPLERGTYRIGRSGADICLPDPDVSRVHAVLTISETAVTITDNASANATLVDGRKVRTAFLSTASRIRCGGSVMSIVFGNEDYGHESLGAAGVGIGEPIMVPRRHDAGNRTQLLLTAGLPLLLGVGMALVTGMWMFLGFTAISAIVVLAPAMSGRRQRRLLAAAIEQAVQQDRTRRRRCSPSAAELAFATGSSASATAQEEVDCNEIWLRLGTGPQKARVVLDPADPGFDPPELGPVPFVLDPAIPSVSVSGTEAMVDGLFRFLLMQLTAFRSAAAVPVLIHGPMALLPASARFLPRVTLTTDVPSATASLSASAGHPGVLLLMGSDPDPGTDSLRQKALESGWRVFQRTACGDKSDFIVELRNRRAILRSCLSTTEFEPDLVPSSVFDRYCRSLASVPALAEARSSTVPTTCLLARLLPIDPSSIAARWKVSSMQRGLSAVIGQGADAPRSLDLVADGPHLLVAGTTGSGKSELLRTIVAAISLNHSPDKVNFLFVDFKGGSGLGPLVDVPHCVGMFTDLNEHELERMLSSLRAEVRRREALLAKADVPDLPAYWARIDGIDHGAQLGRGMLPTLPRLVLVIDEFRMLIEGAPATLAELMRIATLGRSLGIHLIMATQRPQGALSADIRANVTTSIALRVQSEMESRDVINSPAAASIPVSLPGRAYMVRGMQDAEPFQSAILSHGEEDQSLTGTVAGPASGSLRFSGWSVTTGADFQRAEPTPAETARPIIKSISRVWDARGGKPLRRPVADALPESVSLRQRLGAAGPEGKRAASGTSAGPNARLGLVDLPTQQRIAELCWNPGAHGNLALIGPPASGVEDTCRSATAQLVGGAEELHLYALDGDGSFADVAVQGRVGAVASLNHLRRGVRILERLANEMSVRQSQGHVAGEVPLLLVISGWGSWQSELRAGPLAWAEDLVHTVVRDGPRAGLTVVVTGDRELVASRMFASIPNRAYFPAGTTEEGRLAWPRFAAMKPLRGRAVVGGNFLDVDTAVAQLMAPPPSEPWPYCAPPNPARRPFRVEPLPQFVRASQVVAKDPIVHSAARAPRTLLLGLGGDDHEAVRISLPSSAVLLALGSPGSGKSLLLKALPLLNPGCQWRIPPQGADPDAFWAEFHRDASRKLESAGTVLLVDDAEYLSSETGILLAELPSMGFSVVATAGQSPALLQRLPLASLARNHGSGILLGKRSPHSGDFFGVRVDVEPAPPPGRAVLIENGQTRSVQIAVPDEEVAPQGKRPQ</sequence>
<dbReference type="InterPro" id="IPR003593">
    <property type="entry name" value="AAA+_ATPase"/>
</dbReference>
<dbReference type="InterPro" id="IPR008984">
    <property type="entry name" value="SMAD_FHA_dom_sf"/>
</dbReference>
<evidence type="ECO:0000313" key="9">
    <source>
        <dbReference type="EMBL" id="MFB9715076.1"/>
    </source>
</evidence>
<evidence type="ECO:0000313" key="10">
    <source>
        <dbReference type="Proteomes" id="UP001589536"/>
    </source>
</evidence>
<evidence type="ECO:0000256" key="1">
    <source>
        <dbReference type="ARBA" id="ARBA00022553"/>
    </source>
</evidence>
<dbReference type="PANTHER" id="PTHR22683">
    <property type="entry name" value="SPORULATION PROTEIN RELATED"/>
    <property type="match status" value="1"/>
</dbReference>
<dbReference type="Proteomes" id="UP001589536">
    <property type="component" value="Unassembled WGS sequence"/>
</dbReference>
<dbReference type="PROSITE" id="PS50006">
    <property type="entry name" value="FHA_DOMAIN"/>
    <property type="match status" value="1"/>
</dbReference>
<dbReference type="RefSeq" id="WP_345038721.1">
    <property type="nucleotide sequence ID" value="NZ_BAABED010000001.1"/>
</dbReference>
<keyword evidence="10" id="KW-1185">Reference proteome</keyword>
<reference evidence="9 10" key="1">
    <citation type="submission" date="2024-09" db="EMBL/GenBank/DDBJ databases">
        <authorList>
            <person name="Sun Q."/>
            <person name="Mori K."/>
        </authorList>
    </citation>
    <scope>NUCLEOTIDE SEQUENCE [LARGE SCALE GENOMIC DNA]</scope>
    <source>
        <strain evidence="9 10">JCM 13519</strain>
    </source>
</reference>
<evidence type="ECO:0000256" key="5">
    <source>
        <dbReference type="SAM" id="MobiDB-lite"/>
    </source>
</evidence>
<keyword evidence="6" id="KW-1133">Transmembrane helix</keyword>
<evidence type="ECO:0000256" key="3">
    <source>
        <dbReference type="ARBA" id="ARBA00022840"/>
    </source>
</evidence>
<keyword evidence="3 4" id="KW-0067">ATP-binding</keyword>
<dbReference type="SUPFAM" id="SSF49879">
    <property type="entry name" value="SMAD/FHA domain"/>
    <property type="match status" value="1"/>
</dbReference>
<feature type="domain" description="FHA" evidence="7">
    <location>
        <begin position="113"/>
        <end position="161"/>
    </location>
</feature>
<feature type="domain" description="FtsK" evidence="8">
    <location>
        <begin position="553"/>
        <end position="753"/>
    </location>
</feature>
<feature type="region of interest" description="Disordered" evidence="5">
    <location>
        <begin position="871"/>
        <end position="892"/>
    </location>
</feature>
<dbReference type="InterPro" id="IPR032030">
    <property type="entry name" value="YscD_cytoplasmic_dom"/>
</dbReference>
<dbReference type="InterPro" id="IPR000253">
    <property type="entry name" value="FHA_dom"/>
</dbReference>
<dbReference type="SUPFAM" id="SSF52540">
    <property type="entry name" value="P-loop containing nucleoside triphosphate hydrolases"/>
    <property type="match status" value="2"/>
</dbReference>
<dbReference type="CDD" id="cd00060">
    <property type="entry name" value="FHA"/>
    <property type="match status" value="1"/>
</dbReference>
<dbReference type="SMART" id="SM00382">
    <property type="entry name" value="AAA"/>
    <property type="match status" value="2"/>
</dbReference>
<feature type="transmembrane region" description="Helical" evidence="6">
    <location>
        <begin position="218"/>
        <end position="235"/>
    </location>
</feature>
<protein>
    <submittedName>
        <fullName evidence="9">FtsK/SpoIIIE domain-containing protein</fullName>
    </submittedName>
</protein>
<dbReference type="PANTHER" id="PTHR22683:SF1">
    <property type="entry name" value="TYPE VII SECRETION SYSTEM PROTEIN ESSC"/>
    <property type="match status" value="1"/>
</dbReference>
<keyword evidence="2 4" id="KW-0547">Nucleotide-binding</keyword>
<evidence type="ECO:0000256" key="4">
    <source>
        <dbReference type="PROSITE-ProRule" id="PRU00289"/>
    </source>
</evidence>
<evidence type="ECO:0000256" key="6">
    <source>
        <dbReference type="SAM" id="Phobius"/>
    </source>
</evidence>
<feature type="binding site" evidence="4">
    <location>
        <begin position="571"/>
        <end position="578"/>
    </location>
    <ligand>
        <name>ATP</name>
        <dbReference type="ChEBI" id="CHEBI:30616"/>
    </ligand>
</feature>
<organism evidence="9 10">
    <name type="scientific">Arthrobacter methylotrophus</name>
    <dbReference type="NCBI Taxonomy" id="121291"/>
    <lineage>
        <taxon>Bacteria</taxon>
        <taxon>Bacillati</taxon>
        <taxon>Actinomycetota</taxon>
        <taxon>Actinomycetes</taxon>
        <taxon>Micrococcales</taxon>
        <taxon>Micrococcaceae</taxon>
        <taxon>Arthrobacter</taxon>
    </lineage>
</organism>
<proteinExistence type="predicted"/>
<keyword evidence="6" id="KW-0472">Membrane</keyword>
<dbReference type="InterPro" id="IPR027417">
    <property type="entry name" value="P-loop_NTPase"/>
</dbReference>
<dbReference type="InterPro" id="IPR050206">
    <property type="entry name" value="FtsK/SpoIIIE/SftA"/>
</dbReference>
<dbReference type="CDD" id="cd01127">
    <property type="entry name" value="TrwB_TraG_TraD_VirD4"/>
    <property type="match status" value="1"/>
</dbReference>
<name>A0ABV5USA4_9MICC</name>